<keyword evidence="1" id="KW-0648">Protein biosynthesis</keyword>
<protein>
    <submittedName>
        <fullName evidence="1">RNA polymerase subunit RPABC4/transcription elongation factor Spt4</fullName>
    </submittedName>
</protein>
<dbReference type="GO" id="GO:0003746">
    <property type="term" value="F:translation elongation factor activity"/>
    <property type="evidence" value="ECO:0007669"/>
    <property type="project" value="UniProtKB-KW"/>
</dbReference>
<accession>A0ABU0DKC2</accession>
<proteinExistence type="predicted"/>
<evidence type="ECO:0000313" key="2">
    <source>
        <dbReference type="Proteomes" id="UP001238467"/>
    </source>
</evidence>
<sequence>MILSHPSRNRPAAGPAGPAAPARRAFVVHGTRLLLGAGCAILVAHPATAAARLDFDELYAKVTVLGLTFSDKVKSLDGQIVTMRGFMAPPLKAEANFFVLTEIPMSICPFCSSDSDWPDNIVVIYLDRAQTFAQANAPIDATGRLEVGSWTDPATGFVSLLRLVGASFSKV</sequence>
<gene>
    <name evidence="1" type="ORF">J2S76_003119</name>
</gene>
<dbReference type="Proteomes" id="UP001238467">
    <property type="component" value="Unassembled WGS sequence"/>
</dbReference>
<comment type="caution">
    <text evidence="1">The sequence shown here is derived from an EMBL/GenBank/DDBJ whole genome shotgun (WGS) entry which is preliminary data.</text>
</comment>
<name>A0ABU0DKC2_9HYPH</name>
<evidence type="ECO:0000313" key="1">
    <source>
        <dbReference type="EMBL" id="MDQ0348685.1"/>
    </source>
</evidence>
<reference evidence="1 2" key="1">
    <citation type="submission" date="2023-07" db="EMBL/GenBank/DDBJ databases">
        <title>Genomic Encyclopedia of Type Strains, Phase IV (KMG-IV): sequencing the most valuable type-strain genomes for metagenomic binning, comparative biology and taxonomic classification.</title>
        <authorList>
            <person name="Goeker M."/>
        </authorList>
    </citation>
    <scope>NUCLEOTIDE SEQUENCE [LARGE SCALE GENOMIC DNA]</scope>
    <source>
        <strain evidence="1 2">DSM 1277</strain>
    </source>
</reference>
<dbReference type="EMBL" id="JAUSUH010000007">
    <property type="protein sequence ID" value="MDQ0348685.1"/>
    <property type="molecule type" value="Genomic_DNA"/>
</dbReference>
<organism evidence="1 2">
    <name type="scientific">Ancylobacter vacuolatus</name>
    <dbReference type="NCBI Taxonomy" id="223389"/>
    <lineage>
        <taxon>Bacteria</taxon>
        <taxon>Pseudomonadati</taxon>
        <taxon>Pseudomonadota</taxon>
        <taxon>Alphaproteobacteria</taxon>
        <taxon>Hyphomicrobiales</taxon>
        <taxon>Xanthobacteraceae</taxon>
        <taxon>Ancylobacter</taxon>
    </lineage>
</organism>
<keyword evidence="2" id="KW-1185">Reference proteome</keyword>
<keyword evidence="1" id="KW-0251">Elongation factor</keyword>